<dbReference type="EMBL" id="JBHSQV010000172">
    <property type="protein sequence ID" value="MFC5987846.1"/>
    <property type="molecule type" value="Genomic_DNA"/>
</dbReference>
<evidence type="ECO:0000313" key="2">
    <source>
        <dbReference type="Proteomes" id="UP001596250"/>
    </source>
</evidence>
<comment type="caution">
    <text evidence="1">The sequence shown here is derived from an EMBL/GenBank/DDBJ whole genome shotgun (WGS) entry which is preliminary data.</text>
</comment>
<keyword evidence="2" id="KW-1185">Reference proteome</keyword>
<evidence type="ECO:0000313" key="1">
    <source>
        <dbReference type="EMBL" id="MFC5987846.1"/>
    </source>
</evidence>
<reference evidence="2" key="1">
    <citation type="journal article" date="2019" name="Int. J. Syst. Evol. Microbiol.">
        <title>The Global Catalogue of Microorganisms (GCM) 10K type strain sequencing project: providing services to taxonomists for standard genome sequencing and annotation.</title>
        <authorList>
            <consortium name="The Broad Institute Genomics Platform"/>
            <consortium name="The Broad Institute Genome Sequencing Center for Infectious Disease"/>
            <person name="Wu L."/>
            <person name="Ma J."/>
        </authorList>
    </citation>
    <scope>NUCLEOTIDE SEQUENCE [LARGE SCALE GENOMIC DNA]</scope>
    <source>
        <strain evidence="2">CCM 8749</strain>
    </source>
</reference>
<gene>
    <name evidence="1" type="ORF">ACFPXP_15680</name>
</gene>
<dbReference type="Proteomes" id="UP001596250">
    <property type="component" value="Unassembled WGS sequence"/>
</dbReference>
<dbReference type="InterPro" id="IPR025460">
    <property type="entry name" value="DUF4280"/>
</dbReference>
<organism evidence="1 2">
    <name type="scientific">Marinicrinis lubricantis</name>
    <dbReference type="NCBI Taxonomy" id="2086470"/>
    <lineage>
        <taxon>Bacteria</taxon>
        <taxon>Bacillati</taxon>
        <taxon>Bacillota</taxon>
        <taxon>Bacilli</taxon>
        <taxon>Bacillales</taxon>
        <taxon>Paenibacillaceae</taxon>
    </lineage>
</organism>
<proteinExistence type="predicted"/>
<dbReference type="Pfam" id="PF14107">
    <property type="entry name" value="DUF4280"/>
    <property type="match status" value="1"/>
</dbReference>
<name>A0ABW1IS05_9BACL</name>
<protein>
    <submittedName>
        <fullName evidence="1">DUF4280 domain-containing protein</fullName>
    </submittedName>
</protein>
<dbReference type="RefSeq" id="WP_379895267.1">
    <property type="nucleotide sequence ID" value="NZ_CBCSCT010000029.1"/>
</dbReference>
<accession>A0ABW1IS05</accession>
<sequence length="136" mass="14851">MNVGVKENGGDQQSYVVAGAVLTCNCGTMRTRLTMPLSHGVYIKEKAQMNVMDYKPNVNIMPFGLCCTIKNPEVDEATKANNHVLTPMPCKPVIQMPWTNGKSDKIIEGQPALLSKSTTTCIHQGIITIEDDGQEL</sequence>